<dbReference type="Pfam" id="PF00543">
    <property type="entry name" value="P-II"/>
    <property type="match status" value="1"/>
</dbReference>
<organism evidence="3 4">
    <name type="scientific">Microvirga guangxiensis</name>
    <dbReference type="NCBI Taxonomy" id="549386"/>
    <lineage>
        <taxon>Bacteria</taxon>
        <taxon>Pseudomonadati</taxon>
        <taxon>Pseudomonadota</taxon>
        <taxon>Alphaproteobacteria</taxon>
        <taxon>Hyphomicrobiales</taxon>
        <taxon>Methylobacteriaceae</taxon>
        <taxon>Microvirga</taxon>
    </lineage>
</organism>
<keyword evidence="4" id="KW-1185">Reference proteome</keyword>
<comment type="function">
    <text evidence="2">In nitrogen-limiting conditions, when the ratio of Gln to 2-ketoglutarate decreases, P-II is uridylylated to P-II-UMP. P-II-UMP allows the deadenylation of glutamine synthetase (GS), thus activating the enzyme. Conversely, in nitrogen excess P-II is deuridylated and promotes the adenylation of GS. P-II indirectly controls the transcription of the GS gene (glnA). P-II prevents NR-II-catalyzed conversion of NR-I to NR-I-phosphate, the transcriptional activator of glnA. When P-II is uridylylated to P-II-UMP, these events are reversed.</text>
</comment>
<evidence type="ECO:0000256" key="1">
    <source>
        <dbReference type="ARBA" id="ARBA00015681"/>
    </source>
</evidence>
<dbReference type="GO" id="GO:0030234">
    <property type="term" value="F:enzyme regulator activity"/>
    <property type="evidence" value="ECO:0007669"/>
    <property type="project" value="InterPro"/>
</dbReference>
<dbReference type="EMBL" id="FMVJ01000009">
    <property type="protein sequence ID" value="SCY97576.1"/>
    <property type="molecule type" value="Genomic_DNA"/>
</dbReference>
<evidence type="ECO:0000313" key="3">
    <source>
        <dbReference type="EMBL" id="SCY97576.1"/>
    </source>
</evidence>
<name>A0A1G5KAF0_9HYPH</name>
<dbReference type="InterPro" id="IPR011322">
    <property type="entry name" value="N-reg_PII-like_a/b"/>
</dbReference>
<proteinExistence type="predicted"/>
<dbReference type="STRING" id="549386.SAMN02927923_03163"/>
<dbReference type="InterPro" id="IPR002187">
    <property type="entry name" value="N-reg_PII"/>
</dbReference>
<protein>
    <recommendedName>
        <fullName evidence="1">Nitrogen regulatory protein P-II</fullName>
    </recommendedName>
</protein>
<dbReference type="GO" id="GO:0006808">
    <property type="term" value="P:regulation of nitrogen utilization"/>
    <property type="evidence" value="ECO:0007669"/>
    <property type="project" value="InterPro"/>
</dbReference>
<dbReference type="OrthoDB" id="9803021at2"/>
<dbReference type="Gene3D" id="3.30.70.120">
    <property type="match status" value="1"/>
</dbReference>
<accession>A0A1G5KAF0</accession>
<reference evidence="3 4" key="1">
    <citation type="submission" date="2016-10" db="EMBL/GenBank/DDBJ databases">
        <authorList>
            <person name="de Groot N.N."/>
        </authorList>
    </citation>
    <scope>NUCLEOTIDE SEQUENCE [LARGE SCALE GENOMIC DNA]</scope>
    <source>
        <strain evidence="3 4">CGMCC 1.7666</strain>
    </source>
</reference>
<dbReference type="PROSITE" id="PS51343">
    <property type="entry name" value="PII_GLNB_DOM"/>
    <property type="match status" value="1"/>
</dbReference>
<dbReference type="AlphaFoldDB" id="A0A1G5KAF0"/>
<evidence type="ECO:0000256" key="2">
    <source>
        <dbReference type="ARBA" id="ARBA00025238"/>
    </source>
</evidence>
<gene>
    <name evidence="3" type="ORF">SAMN02927923_03163</name>
</gene>
<dbReference type="SUPFAM" id="SSF54913">
    <property type="entry name" value="GlnB-like"/>
    <property type="match status" value="1"/>
</dbReference>
<dbReference type="InterPro" id="IPR015867">
    <property type="entry name" value="N-reg_PII/ATP_PRibTrfase_C"/>
</dbReference>
<sequence length="108" mass="11201">MLSSTMIVTIVRKGWGNTALEASVKAGATGGTILSGRGVGVNEKDSIFGIPIEPEKEILLTLTPGSQADAILQRIVEAVELDKPGNGLAFVVPIENIVGVHHMASQAP</sequence>
<dbReference type="SMART" id="SM00938">
    <property type="entry name" value="P-II"/>
    <property type="match status" value="1"/>
</dbReference>
<dbReference type="Proteomes" id="UP000199569">
    <property type="component" value="Unassembled WGS sequence"/>
</dbReference>
<evidence type="ECO:0000313" key="4">
    <source>
        <dbReference type="Proteomes" id="UP000199569"/>
    </source>
</evidence>
<dbReference type="RefSeq" id="WP_091136615.1">
    <property type="nucleotide sequence ID" value="NZ_FMVJ01000009.1"/>
</dbReference>